<evidence type="ECO:0000313" key="1">
    <source>
        <dbReference type="EMBL" id="CAD7014541.1"/>
    </source>
</evidence>
<dbReference type="EMBL" id="CAJHJT010000056">
    <property type="protein sequence ID" value="CAD7014541.1"/>
    <property type="molecule type" value="Genomic_DNA"/>
</dbReference>
<organism evidence="1 2">
    <name type="scientific">Ceratitis capitata</name>
    <name type="common">Mediterranean fruit fly</name>
    <name type="synonym">Tephritis capitata</name>
    <dbReference type="NCBI Taxonomy" id="7213"/>
    <lineage>
        <taxon>Eukaryota</taxon>
        <taxon>Metazoa</taxon>
        <taxon>Ecdysozoa</taxon>
        <taxon>Arthropoda</taxon>
        <taxon>Hexapoda</taxon>
        <taxon>Insecta</taxon>
        <taxon>Pterygota</taxon>
        <taxon>Neoptera</taxon>
        <taxon>Endopterygota</taxon>
        <taxon>Diptera</taxon>
        <taxon>Brachycera</taxon>
        <taxon>Muscomorpha</taxon>
        <taxon>Tephritoidea</taxon>
        <taxon>Tephritidae</taxon>
        <taxon>Ceratitis</taxon>
        <taxon>Ceratitis</taxon>
    </lineage>
</organism>
<keyword evidence="2" id="KW-1185">Reference proteome</keyword>
<gene>
    <name evidence="1" type="ORF">CCAP1982_LOCUS22542</name>
</gene>
<evidence type="ECO:0000313" key="2">
    <source>
        <dbReference type="Proteomes" id="UP000606786"/>
    </source>
</evidence>
<name>A0A811VHI0_CERCA</name>
<reference evidence="1" key="1">
    <citation type="submission" date="2020-11" db="EMBL/GenBank/DDBJ databases">
        <authorList>
            <person name="Whitehead M."/>
        </authorList>
    </citation>
    <scope>NUCLEOTIDE SEQUENCE</scope>
    <source>
        <strain evidence="1">EGII</strain>
    </source>
</reference>
<dbReference type="Proteomes" id="UP000606786">
    <property type="component" value="Unassembled WGS sequence"/>
</dbReference>
<accession>A0A811VHI0</accession>
<comment type="caution">
    <text evidence="1">The sequence shown here is derived from an EMBL/GenBank/DDBJ whole genome shotgun (WGS) entry which is preliminary data.</text>
</comment>
<proteinExistence type="predicted"/>
<dbReference type="AlphaFoldDB" id="A0A811VHI0"/>
<sequence>MYIFARNQSKLTITSTTGRDFHSLPLGGGHFSQILKANGSKLAKYFSFFLWLQWRGESIDVGKAGGQCTYDFNLAPAGVEFAVCVFPFTFCGGVPYTDLPMEDKCVCVCVCTYGIVRSLC</sequence>
<protein>
    <submittedName>
        <fullName evidence="1">(Mediterranean fruit fly) hypothetical protein</fullName>
    </submittedName>
</protein>